<keyword evidence="3" id="KW-1185">Reference proteome</keyword>
<protein>
    <submittedName>
        <fullName evidence="2">Uncharacterized protein</fullName>
    </submittedName>
</protein>
<organism evidence="2 3">
    <name type="scientific">Dreissena polymorpha</name>
    <name type="common">Zebra mussel</name>
    <name type="synonym">Mytilus polymorpha</name>
    <dbReference type="NCBI Taxonomy" id="45954"/>
    <lineage>
        <taxon>Eukaryota</taxon>
        <taxon>Metazoa</taxon>
        <taxon>Spiralia</taxon>
        <taxon>Lophotrochozoa</taxon>
        <taxon>Mollusca</taxon>
        <taxon>Bivalvia</taxon>
        <taxon>Autobranchia</taxon>
        <taxon>Heteroconchia</taxon>
        <taxon>Euheterodonta</taxon>
        <taxon>Imparidentia</taxon>
        <taxon>Neoheterodontei</taxon>
        <taxon>Myida</taxon>
        <taxon>Dreissenoidea</taxon>
        <taxon>Dreissenidae</taxon>
        <taxon>Dreissena</taxon>
    </lineage>
</organism>
<gene>
    <name evidence="2" type="ORF">DPMN_137895</name>
</gene>
<dbReference type="AlphaFoldDB" id="A0A9D4G8R2"/>
<dbReference type="EMBL" id="JAIWYP010000006">
    <property type="protein sequence ID" value="KAH3809522.1"/>
    <property type="molecule type" value="Genomic_DNA"/>
</dbReference>
<comment type="caution">
    <text evidence="2">The sequence shown here is derived from an EMBL/GenBank/DDBJ whole genome shotgun (WGS) entry which is preliminary data.</text>
</comment>
<dbReference type="Proteomes" id="UP000828390">
    <property type="component" value="Unassembled WGS sequence"/>
</dbReference>
<accession>A0A9D4G8R2</accession>
<sequence>MVTINRGHMLPGKEIEPGSQTWDGRVPKMGHPVREREILLVQILGNGLIQVDYCPKFRDRLYYRPD</sequence>
<evidence type="ECO:0000256" key="1">
    <source>
        <dbReference type="SAM" id="MobiDB-lite"/>
    </source>
</evidence>
<name>A0A9D4G8R2_DREPO</name>
<reference evidence="2" key="1">
    <citation type="journal article" date="2019" name="bioRxiv">
        <title>The Genome of the Zebra Mussel, Dreissena polymorpha: A Resource for Invasive Species Research.</title>
        <authorList>
            <person name="McCartney M.A."/>
            <person name="Auch B."/>
            <person name="Kono T."/>
            <person name="Mallez S."/>
            <person name="Zhang Y."/>
            <person name="Obille A."/>
            <person name="Becker A."/>
            <person name="Abrahante J.E."/>
            <person name="Garbe J."/>
            <person name="Badalamenti J.P."/>
            <person name="Herman A."/>
            <person name="Mangelson H."/>
            <person name="Liachko I."/>
            <person name="Sullivan S."/>
            <person name="Sone E.D."/>
            <person name="Koren S."/>
            <person name="Silverstein K.A.T."/>
            <person name="Beckman K.B."/>
            <person name="Gohl D.M."/>
        </authorList>
    </citation>
    <scope>NUCLEOTIDE SEQUENCE</scope>
    <source>
        <strain evidence="2">Duluth1</strain>
        <tissue evidence="2">Whole animal</tissue>
    </source>
</reference>
<evidence type="ECO:0000313" key="2">
    <source>
        <dbReference type="EMBL" id="KAH3809522.1"/>
    </source>
</evidence>
<evidence type="ECO:0000313" key="3">
    <source>
        <dbReference type="Proteomes" id="UP000828390"/>
    </source>
</evidence>
<feature type="region of interest" description="Disordered" evidence="1">
    <location>
        <begin position="1"/>
        <end position="27"/>
    </location>
</feature>
<reference evidence="2" key="2">
    <citation type="submission" date="2020-11" db="EMBL/GenBank/DDBJ databases">
        <authorList>
            <person name="McCartney M.A."/>
            <person name="Auch B."/>
            <person name="Kono T."/>
            <person name="Mallez S."/>
            <person name="Becker A."/>
            <person name="Gohl D.M."/>
            <person name="Silverstein K.A.T."/>
            <person name="Koren S."/>
            <person name="Bechman K.B."/>
            <person name="Herman A."/>
            <person name="Abrahante J.E."/>
            <person name="Garbe J."/>
        </authorList>
    </citation>
    <scope>NUCLEOTIDE SEQUENCE</scope>
    <source>
        <strain evidence="2">Duluth1</strain>
        <tissue evidence="2">Whole animal</tissue>
    </source>
</reference>
<proteinExistence type="predicted"/>